<dbReference type="EMBL" id="GBEZ01022960">
    <property type="protein sequence ID" value="JAC63902.1"/>
    <property type="molecule type" value="Transcribed_RNA"/>
</dbReference>
<evidence type="ECO:0000313" key="2">
    <source>
        <dbReference type="EMBL" id="JAC76507.1"/>
    </source>
</evidence>
<accession>A0A061RUH1</accession>
<evidence type="ECO:0000313" key="1">
    <source>
        <dbReference type="EMBL" id="JAC63902.1"/>
    </source>
</evidence>
<organism evidence="2">
    <name type="scientific">Tetraselmis sp. GSL018</name>
    <dbReference type="NCBI Taxonomy" id="582737"/>
    <lineage>
        <taxon>Eukaryota</taxon>
        <taxon>Viridiplantae</taxon>
        <taxon>Chlorophyta</taxon>
        <taxon>core chlorophytes</taxon>
        <taxon>Chlorodendrophyceae</taxon>
        <taxon>Chlorodendrales</taxon>
        <taxon>Chlorodendraceae</taxon>
        <taxon>Tetraselmis</taxon>
    </lineage>
</organism>
<protein>
    <submittedName>
        <fullName evidence="2">Uncharacterized protein</fullName>
    </submittedName>
</protein>
<proteinExistence type="predicted"/>
<dbReference type="EMBL" id="GBEZ01009061">
    <property type="protein sequence ID" value="JAC76507.1"/>
    <property type="molecule type" value="Transcribed_RNA"/>
</dbReference>
<reference evidence="2" key="1">
    <citation type="submission" date="2014-05" db="EMBL/GenBank/DDBJ databases">
        <title>The transcriptome of the halophilic microalga Tetraselmis sp. GSL018 isolated from the Great Salt Lake, Utah.</title>
        <authorList>
            <person name="Jinkerson R.E."/>
            <person name="D'Adamo S."/>
            <person name="Posewitz M.C."/>
        </authorList>
    </citation>
    <scope>NUCLEOTIDE SEQUENCE</scope>
    <source>
        <strain evidence="2">GSL018</strain>
    </source>
</reference>
<gene>
    <name evidence="1" type="ORF">TSPGSL018_19494</name>
    <name evidence="2" type="ORF">TSPGSL018_19974</name>
</gene>
<sequence length="77" mass="8765">MGGGVVPTEEKFLDEPDIWSVAEDIPIPSDAHEYHIRKALNDAAYRGLDYVAYDPNMPLSKEGCPTDEARFIWRKKK</sequence>
<dbReference type="AlphaFoldDB" id="A0A061RUH1"/>
<name>A0A061RUH1_9CHLO</name>